<dbReference type="Gene3D" id="3.40.960.10">
    <property type="entry name" value="VSR Endonuclease"/>
    <property type="match status" value="1"/>
</dbReference>
<comment type="caution">
    <text evidence="2">The sequence shown here is derived from an EMBL/GenBank/DDBJ whole genome shotgun (WGS) entry which is preliminary data.</text>
</comment>
<reference evidence="2 3" key="1">
    <citation type="submission" date="2024-09" db="EMBL/GenBank/DDBJ databases">
        <authorList>
            <person name="Sun Q."/>
            <person name="Mori K."/>
        </authorList>
    </citation>
    <scope>NUCLEOTIDE SEQUENCE [LARGE SCALE GENOMIC DNA]</scope>
    <source>
        <strain evidence="2 3">TBRC 1432</strain>
    </source>
</reference>
<proteinExistence type="predicted"/>
<evidence type="ECO:0000259" key="1">
    <source>
        <dbReference type="Pfam" id="PF04480"/>
    </source>
</evidence>
<sequence>MLELPNGFHGAFRRRDVVAAIGRYGLLTALARGELVSFHKRVLVSRELVTQLRTRAAAALLLAGERAVLTRHTAARMYGCTAADFAPIDILVPYERRIDRLPGIVVHHGVFSEDDVTEIDGLPLLAPEIVLADLLCRARRPTSLACADQMFRGLPEAQRPGFRGSVLRAISARADVRGTRQARVLLDLATGLPESPFESQLLLTFYDRELPMPIPQHSITTIDGREIYRLDFAWPEFRIAVEYDGYAAHAERHDRDRRRDEDLAGRGWIVIHATIDDLMAPFRLVSEVRQALADRRLSA</sequence>
<accession>A0ABV6MVX9</accession>
<name>A0ABV6MVX9_9PSEU</name>
<protein>
    <submittedName>
        <fullName evidence="2">DUF559 domain-containing protein</fullName>
    </submittedName>
</protein>
<dbReference type="Pfam" id="PF04480">
    <property type="entry name" value="DUF559"/>
    <property type="match status" value="1"/>
</dbReference>
<feature type="domain" description="DUF559" evidence="1">
    <location>
        <begin position="228"/>
        <end position="280"/>
    </location>
</feature>
<dbReference type="InterPro" id="IPR007569">
    <property type="entry name" value="DUF559"/>
</dbReference>
<dbReference type="InterPro" id="IPR011335">
    <property type="entry name" value="Restrct_endonuc-II-like"/>
</dbReference>
<organism evidence="2 3">
    <name type="scientific">Kutzneria chonburiensis</name>
    <dbReference type="NCBI Taxonomy" id="1483604"/>
    <lineage>
        <taxon>Bacteria</taxon>
        <taxon>Bacillati</taxon>
        <taxon>Actinomycetota</taxon>
        <taxon>Actinomycetes</taxon>
        <taxon>Pseudonocardiales</taxon>
        <taxon>Pseudonocardiaceae</taxon>
        <taxon>Kutzneria</taxon>
    </lineage>
</organism>
<dbReference type="EMBL" id="JBHLUD010000007">
    <property type="protein sequence ID" value="MFC0544322.1"/>
    <property type="molecule type" value="Genomic_DNA"/>
</dbReference>
<dbReference type="RefSeq" id="WP_273935818.1">
    <property type="nucleotide sequence ID" value="NZ_CP097263.1"/>
</dbReference>
<evidence type="ECO:0000313" key="2">
    <source>
        <dbReference type="EMBL" id="MFC0544322.1"/>
    </source>
</evidence>
<dbReference type="SUPFAM" id="SSF52980">
    <property type="entry name" value="Restriction endonuclease-like"/>
    <property type="match status" value="1"/>
</dbReference>
<gene>
    <name evidence="2" type="ORF">ACFFH7_22650</name>
</gene>
<dbReference type="Proteomes" id="UP001589810">
    <property type="component" value="Unassembled WGS sequence"/>
</dbReference>
<evidence type="ECO:0000313" key="3">
    <source>
        <dbReference type="Proteomes" id="UP001589810"/>
    </source>
</evidence>
<keyword evidence="3" id="KW-1185">Reference proteome</keyword>